<name>A0ABN9U5P0_9DINO</name>
<evidence type="ECO:0000313" key="2">
    <source>
        <dbReference type="Proteomes" id="UP001189429"/>
    </source>
</evidence>
<dbReference type="Gene3D" id="3.40.50.300">
    <property type="entry name" value="P-loop containing nucleotide triphosphate hydrolases"/>
    <property type="match status" value="1"/>
</dbReference>
<comment type="caution">
    <text evidence="1">The sequence shown here is derived from an EMBL/GenBank/DDBJ whole genome shotgun (WGS) entry which is preliminary data.</text>
</comment>
<organism evidence="1 2">
    <name type="scientific">Prorocentrum cordatum</name>
    <dbReference type="NCBI Taxonomy" id="2364126"/>
    <lineage>
        <taxon>Eukaryota</taxon>
        <taxon>Sar</taxon>
        <taxon>Alveolata</taxon>
        <taxon>Dinophyceae</taxon>
        <taxon>Prorocentrales</taxon>
        <taxon>Prorocentraceae</taxon>
        <taxon>Prorocentrum</taxon>
    </lineage>
</organism>
<keyword evidence="2" id="KW-1185">Reference proteome</keyword>
<dbReference type="EMBL" id="CAUYUJ010015468">
    <property type="protein sequence ID" value="CAK0854313.1"/>
    <property type="molecule type" value="Genomic_DNA"/>
</dbReference>
<proteinExistence type="predicted"/>
<sequence>MATRSTSSEVAKAFAARAFEDRLRGLEPVAAHFSRMGKLERLDVSATPASEELAALIERATLPQFAIVVGSSTVITPKQAEKLATAYSELPVTAEKVVAWAKATLSETIDPAQPDSFIPALQKFCASVNSPFLVLDRYPKTADDAAAFLATFGPPKLVVEIGCETEFLVEEFQEANEDAEVDPEELQAKFEEDKQVRATMLKSIDEACPGCVLSLSQATVKPEEMAEQIRKRLLPKVYVLASAGPFAELVADAICTKGKYTILDSAKLLSSGEHTPELEAQLTKALKTAELPDALPPQLWKALFQEALAQSANPMGTFLVTNFPTPCSVRSSPTIRDQFCMLESISVLRGIMQVTLSQAAFSQCCSESQGAIAEYLAYDQAVKEQTVVQFADGQMCEARVEDAADAKAAAGKVAVKLLAYLKEA</sequence>
<gene>
    <name evidence="1" type="ORF">PCOR1329_LOCUS45467</name>
</gene>
<accession>A0ABN9U5P0</accession>
<evidence type="ECO:0000313" key="1">
    <source>
        <dbReference type="EMBL" id="CAK0854313.1"/>
    </source>
</evidence>
<reference evidence="1" key="1">
    <citation type="submission" date="2023-10" db="EMBL/GenBank/DDBJ databases">
        <authorList>
            <person name="Chen Y."/>
            <person name="Shah S."/>
            <person name="Dougan E. K."/>
            <person name="Thang M."/>
            <person name="Chan C."/>
        </authorList>
    </citation>
    <scope>NUCLEOTIDE SEQUENCE [LARGE SCALE GENOMIC DNA]</scope>
</reference>
<dbReference type="Proteomes" id="UP001189429">
    <property type="component" value="Unassembled WGS sequence"/>
</dbReference>
<protein>
    <submittedName>
        <fullName evidence="1">Uncharacterized protein</fullName>
    </submittedName>
</protein>
<dbReference type="InterPro" id="IPR027417">
    <property type="entry name" value="P-loop_NTPase"/>
</dbReference>